<dbReference type="AlphaFoldDB" id="K5W7K4"/>
<dbReference type="GeneID" id="18912777"/>
<accession>K5W7K4</accession>
<protein>
    <recommendedName>
        <fullName evidence="2">F-box domain-containing protein</fullName>
    </recommendedName>
</protein>
<keyword evidence="4" id="KW-1185">Reference proteome</keyword>
<dbReference type="CDD" id="cd09917">
    <property type="entry name" value="F-box_SF"/>
    <property type="match status" value="1"/>
</dbReference>
<dbReference type="EMBL" id="JH930472">
    <property type="protein sequence ID" value="EKM55155.1"/>
    <property type="molecule type" value="Genomic_DNA"/>
</dbReference>
<dbReference type="OrthoDB" id="2322499at2759"/>
<evidence type="ECO:0000256" key="1">
    <source>
        <dbReference type="SAM" id="MobiDB-lite"/>
    </source>
</evidence>
<name>K5W7K4_PHACS</name>
<organism evidence="3 4">
    <name type="scientific">Phanerochaete carnosa (strain HHB-10118-sp)</name>
    <name type="common">White-rot fungus</name>
    <name type="synonym">Peniophora carnosa</name>
    <dbReference type="NCBI Taxonomy" id="650164"/>
    <lineage>
        <taxon>Eukaryota</taxon>
        <taxon>Fungi</taxon>
        <taxon>Dikarya</taxon>
        <taxon>Basidiomycota</taxon>
        <taxon>Agaricomycotina</taxon>
        <taxon>Agaricomycetes</taxon>
        <taxon>Polyporales</taxon>
        <taxon>Phanerochaetaceae</taxon>
        <taxon>Phanerochaete</taxon>
    </lineage>
</organism>
<evidence type="ECO:0000259" key="2">
    <source>
        <dbReference type="PROSITE" id="PS50181"/>
    </source>
</evidence>
<dbReference type="InParanoid" id="K5W7K4"/>
<dbReference type="Pfam" id="PF00646">
    <property type="entry name" value="F-box"/>
    <property type="match status" value="1"/>
</dbReference>
<proteinExistence type="predicted"/>
<dbReference type="InterPro" id="IPR001810">
    <property type="entry name" value="F-box_dom"/>
</dbReference>
<dbReference type="RefSeq" id="XP_007395495.1">
    <property type="nucleotide sequence ID" value="XM_007395433.1"/>
</dbReference>
<evidence type="ECO:0000313" key="4">
    <source>
        <dbReference type="Proteomes" id="UP000008370"/>
    </source>
</evidence>
<dbReference type="InterPro" id="IPR036047">
    <property type="entry name" value="F-box-like_dom_sf"/>
</dbReference>
<feature type="domain" description="F-box" evidence="2">
    <location>
        <begin position="51"/>
        <end position="100"/>
    </location>
</feature>
<feature type="compositionally biased region" description="Low complexity" evidence="1">
    <location>
        <begin position="11"/>
        <end position="22"/>
    </location>
</feature>
<reference evidence="3 4" key="1">
    <citation type="journal article" date="2012" name="BMC Genomics">
        <title>Comparative genomics of the white-rot fungi, Phanerochaete carnosa and P. chrysosporium, to elucidate the genetic basis of the distinct wood types they colonize.</title>
        <authorList>
            <person name="Suzuki H."/>
            <person name="MacDonald J."/>
            <person name="Syed K."/>
            <person name="Salamov A."/>
            <person name="Hori C."/>
            <person name="Aerts A."/>
            <person name="Henrissat B."/>
            <person name="Wiebenga A."/>
            <person name="vanKuyk P.A."/>
            <person name="Barry K."/>
            <person name="Lindquist E."/>
            <person name="LaButti K."/>
            <person name="Lapidus A."/>
            <person name="Lucas S."/>
            <person name="Coutinho P."/>
            <person name="Gong Y."/>
            <person name="Samejima M."/>
            <person name="Mahadevan R."/>
            <person name="Abou-Zaid M."/>
            <person name="de Vries R.P."/>
            <person name="Igarashi K."/>
            <person name="Yadav J.S."/>
            <person name="Grigoriev I.V."/>
            <person name="Master E.R."/>
        </authorList>
    </citation>
    <scope>NUCLEOTIDE SEQUENCE [LARGE SCALE GENOMIC DNA]</scope>
    <source>
        <strain evidence="3 4">HHB-10118-sp</strain>
    </source>
</reference>
<evidence type="ECO:0000313" key="3">
    <source>
        <dbReference type="EMBL" id="EKM55155.1"/>
    </source>
</evidence>
<dbReference type="HOGENOM" id="CLU_010790_2_1_1"/>
<dbReference type="SUPFAM" id="SSF81383">
    <property type="entry name" value="F-box domain"/>
    <property type="match status" value="1"/>
</dbReference>
<sequence length="666" mass="76142">MDPDIAQIQTSEAPEPSVEASAAPPPKKRAKTANIAQIQGALKRRGKKKSLSLLTDMPLDVIFEIFSNLLPGDLIALSRSNKAFRTLLFHRSSITVWRSARNNVPGLPDCPPELSEPAYANLLFTTNCHYCGRQGTQIIEWLLLTRCCKSCRENPAFFFDATNHPNDHKRDWLRSYLPSITRGRNTYVRMSDLAPFLEQWETQGNDNGGIDHLLKRSKEKTKLLKQRLLPHQLWDEQRNRNRELELDAIRKQRRRAVWDKLSETGLGDEKAFLNSSQKDFLRNMEGMKEPTPLTERNWLKIKDPIISWVQRARRERIREQRSAPYTTAINAIRPLLDAYGRTRPLTDCFPTTMDFCCIPQARAYIDELVTSGAALDAAHFTGLIPIAIQQWHNDASQHLYPLLPPWLIGTRHPDVLRSALVWFHCASKGSYPLPCNDTTIGYPRILVHTHTRHERRRVDEPQSPDDDLANAVCDIYLCSSYMLDPAQLKANITFDLHASFAAAEIVQLCGLDPSTASAEEMDELDARIACVPCKEIITWRKAVSHVYKPCHAGQREWVLLDDADCAALKKLEAKDRPKTTTGTFWCMRCRRFDRAMCNFFFSHKGLKALKAHMERAHGVVQFRPKYGVDYYVPDGEPTNDNERPLPVMYKELDFKVSTPELIALGW</sequence>
<feature type="region of interest" description="Disordered" evidence="1">
    <location>
        <begin position="1"/>
        <end position="32"/>
    </location>
</feature>
<dbReference type="PROSITE" id="PS50181">
    <property type="entry name" value="FBOX"/>
    <property type="match status" value="1"/>
</dbReference>
<dbReference type="KEGG" id="pco:PHACADRAFT_208680"/>
<dbReference type="Proteomes" id="UP000008370">
    <property type="component" value="Unassembled WGS sequence"/>
</dbReference>
<gene>
    <name evidence="3" type="ORF">PHACADRAFT_208680</name>
</gene>